<dbReference type="Pfam" id="PF12260">
    <property type="entry name" value="PIP49_C"/>
    <property type="match status" value="1"/>
</dbReference>
<dbReference type="PANTHER" id="PTHR21093:SF2">
    <property type="entry name" value="DIVERGENT PROTEIN KINASE DOMAIN 1C"/>
    <property type="match status" value="1"/>
</dbReference>
<dbReference type="InterPro" id="IPR022049">
    <property type="entry name" value="FAM69_kinase_dom"/>
</dbReference>
<evidence type="ECO:0000259" key="10">
    <source>
        <dbReference type="Pfam" id="PF12260"/>
    </source>
</evidence>
<keyword evidence="4" id="KW-0256">Endoplasmic reticulum</keyword>
<dbReference type="InterPro" id="IPR011009">
    <property type="entry name" value="Kinase-like_dom_sf"/>
</dbReference>
<comment type="subcellular location">
    <subcellularLocation>
        <location evidence="1">Endoplasmic reticulum membrane</location>
        <topology evidence="1">Single-pass type II membrane protein</topology>
    </subcellularLocation>
</comment>
<gene>
    <name evidence="12" type="ORF">ACJMK2_010224</name>
</gene>
<name>A0ABD3VER4_SINWO</name>
<evidence type="ECO:0000256" key="8">
    <source>
        <dbReference type="ARBA" id="ARBA00023157"/>
    </source>
</evidence>
<keyword evidence="8" id="KW-1015">Disulfide bond</keyword>
<keyword evidence="13" id="KW-1185">Reference proteome</keyword>
<comment type="similarity">
    <text evidence="2">Belongs to the DIPK family.</text>
</comment>
<proteinExistence type="inferred from homology"/>
<dbReference type="SUPFAM" id="SSF56112">
    <property type="entry name" value="Protein kinase-like (PK-like)"/>
    <property type="match status" value="1"/>
</dbReference>
<dbReference type="EMBL" id="JBJQND010000012">
    <property type="protein sequence ID" value="KAL3860052.1"/>
    <property type="molecule type" value="Genomic_DNA"/>
</dbReference>
<evidence type="ECO:0000256" key="5">
    <source>
        <dbReference type="ARBA" id="ARBA00022968"/>
    </source>
</evidence>
<evidence type="ECO:0000256" key="7">
    <source>
        <dbReference type="ARBA" id="ARBA00023136"/>
    </source>
</evidence>
<evidence type="ECO:0008006" key="14">
    <source>
        <dbReference type="Google" id="ProtNLM"/>
    </source>
</evidence>
<dbReference type="GO" id="GO:0005789">
    <property type="term" value="C:endoplasmic reticulum membrane"/>
    <property type="evidence" value="ECO:0007669"/>
    <property type="project" value="UniProtKB-SubCell"/>
</dbReference>
<keyword evidence="5" id="KW-0735">Signal-anchor</keyword>
<dbReference type="Pfam" id="PF14875">
    <property type="entry name" value="PIP49_N"/>
    <property type="match status" value="1"/>
</dbReference>
<protein>
    <recommendedName>
        <fullName evidence="14">FAM69 N-terminal domain-containing protein</fullName>
    </recommendedName>
</protein>
<organism evidence="12 13">
    <name type="scientific">Sinanodonta woodiana</name>
    <name type="common">Chinese pond mussel</name>
    <name type="synonym">Anodonta woodiana</name>
    <dbReference type="NCBI Taxonomy" id="1069815"/>
    <lineage>
        <taxon>Eukaryota</taxon>
        <taxon>Metazoa</taxon>
        <taxon>Spiralia</taxon>
        <taxon>Lophotrochozoa</taxon>
        <taxon>Mollusca</taxon>
        <taxon>Bivalvia</taxon>
        <taxon>Autobranchia</taxon>
        <taxon>Heteroconchia</taxon>
        <taxon>Palaeoheterodonta</taxon>
        <taxon>Unionida</taxon>
        <taxon>Unionoidea</taxon>
        <taxon>Unionidae</taxon>
        <taxon>Unioninae</taxon>
        <taxon>Sinanodonta</taxon>
    </lineage>
</organism>
<evidence type="ECO:0000313" key="12">
    <source>
        <dbReference type="EMBL" id="KAL3860052.1"/>
    </source>
</evidence>
<evidence type="ECO:0000256" key="6">
    <source>
        <dbReference type="ARBA" id="ARBA00022989"/>
    </source>
</evidence>
<sequence length="427" mass="49528">MWLRCRPRHCIRICCLMIVFFILVGGISIYHMIQKKLCSIEESKNLLLDLCKGYAQGQVTGNICDALCRETGIHFETCNNYRGGKKVMIVHCGVCQHAQLVRAVLKGQKHNFSENEQLFFNRMDDKQAVKNMVETTEGLLRNSILFTFGINVTYNTKVLSQLWFSDFDEYVDQLNRPDASWVTIQSIWSLAMQDEYLFMKLHQNFQFVPKLYGSCGMFYLTEFTPPGDNLNSMIYKPPSDWYVRANIALQILEMLRSIETNMHEPLHLCDIKGENFGIGSDDRVVLVDTDSVFFNSKLMNEIYNINCSTHEDCDYFDCRGWCHARTGRCLHKRMNNNLQSVCEEIFLGYFPGYLPGLLHSPPENIKQELTDAIYECAFPDGDRSQKVRVPASQKSFLKIYIVLQKSINYNYISRLLEQKLENRLESL</sequence>
<dbReference type="AlphaFoldDB" id="A0ABD3VER4"/>
<evidence type="ECO:0000256" key="4">
    <source>
        <dbReference type="ARBA" id="ARBA00022824"/>
    </source>
</evidence>
<accession>A0ABD3VER4</accession>
<keyword evidence="6 9" id="KW-1133">Transmembrane helix</keyword>
<evidence type="ECO:0000256" key="9">
    <source>
        <dbReference type="SAM" id="Phobius"/>
    </source>
</evidence>
<evidence type="ECO:0000256" key="2">
    <source>
        <dbReference type="ARBA" id="ARBA00006338"/>
    </source>
</evidence>
<evidence type="ECO:0000313" key="13">
    <source>
        <dbReference type="Proteomes" id="UP001634394"/>
    </source>
</evidence>
<evidence type="ECO:0000256" key="1">
    <source>
        <dbReference type="ARBA" id="ARBA00004648"/>
    </source>
</evidence>
<keyword evidence="7 9" id="KW-0472">Membrane</keyword>
<feature type="domain" description="FAM69 N-terminal" evidence="11">
    <location>
        <begin position="11"/>
        <end position="88"/>
    </location>
</feature>
<evidence type="ECO:0000259" key="11">
    <source>
        <dbReference type="Pfam" id="PF14875"/>
    </source>
</evidence>
<comment type="caution">
    <text evidence="12">The sequence shown here is derived from an EMBL/GenBank/DDBJ whole genome shotgun (WGS) entry which is preliminary data.</text>
</comment>
<reference evidence="12 13" key="1">
    <citation type="submission" date="2024-11" db="EMBL/GenBank/DDBJ databases">
        <title>Chromosome-level genome assembly of the freshwater bivalve Anodonta woodiana.</title>
        <authorList>
            <person name="Chen X."/>
        </authorList>
    </citation>
    <scope>NUCLEOTIDE SEQUENCE [LARGE SCALE GENOMIC DNA]</scope>
    <source>
        <strain evidence="12">MN2024</strain>
        <tissue evidence="12">Gills</tissue>
    </source>
</reference>
<keyword evidence="3 9" id="KW-0812">Transmembrane</keyword>
<feature type="domain" description="FAM69 protein-kinase" evidence="10">
    <location>
        <begin position="187"/>
        <end position="377"/>
    </location>
</feature>
<dbReference type="InterPro" id="IPR029244">
    <property type="entry name" value="FAM69_N"/>
</dbReference>
<evidence type="ECO:0000256" key="3">
    <source>
        <dbReference type="ARBA" id="ARBA00022692"/>
    </source>
</evidence>
<feature type="transmembrane region" description="Helical" evidence="9">
    <location>
        <begin position="12"/>
        <end position="33"/>
    </location>
</feature>
<dbReference type="Proteomes" id="UP001634394">
    <property type="component" value="Unassembled WGS sequence"/>
</dbReference>
<dbReference type="PANTHER" id="PTHR21093">
    <property type="entry name" value="DIVERGENT PROTEIN KINASE DOMAIN 1C-RELATED"/>
    <property type="match status" value="1"/>
</dbReference>